<evidence type="ECO:0000313" key="3">
    <source>
        <dbReference type="Proteomes" id="UP001432322"/>
    </source>
</evidence>
<feature type="non-terminal residue" evidence="2">
    <location>
        <position position="144"/>
    </location>
</feature>
<feature type="signal peptide" evidence="1">
    <location>
        <begin position="1"/>
        <end position="29"/>
    </location>
</feature>
<evidence type="ECO:0000313" key="2">
    <source>
        <dbReference type="EMBL" id="GMT17706.1"/>
    </source>
</evidence>
<reference evidence="2" key="1">
    <citation type="submission" date="2023-10" db="EMBL/GenBank/DDBJ databases">
        <title>Genome assembly of Pristionchus species.</title>
        <authorList>
            <person name="Yoshida K."/>
            <person name="Sommer R.J."/>
        </authorList>
    </citation>
    <scope>NUCLEOTIDE SEQUENCE</scope>
    <source>
        <strain evidence="2">RS5133</strain>
    </source>
</reference>
<organism evidence="2 3">
    <name type="scientific">Pristionchus fissidentatus</name>
    <dbReference type="NCBI Taxonomy" id="1538716"/>
    <lineage>
        <taxon>Eukaryota</taxon>
        <taxon>Metazoa</taxon>
        <taxon>Ecdysozoa</taxon>
        <taxon>Nematoda</taxon>
        <taxon>Chromadorea</taxon>
        <taxon>Rhabditida</taxon>
        <taxon>Rhabditina</taxon>
        <taxon>Diplogasteromorpha</taxon>
        <taxon>Diplogasteroidea</taxon>
        <taxon>Neodiplogasteridae</taxon>
        <taxon>Pristionchus</taxon>
    </lineage>
</organism>
<feature type="chain" id="PRO_5043372072" description="Secreted protein" evidence="1">
    <location>
        <begin position="30"/>
        <end position="144"/>
    </location>
</feature>
<dbReference type="Proteomes" id="UP001432322">
    <property type="component" value="Unassembled WGS sequence"/>
</dbReference>
<comment type="caution">
    <text evidence="2">The sequence shown here is derived from an EMBL/GenBank/DDBJ whole genome shotgun (WGS) entry which is preliminary data.</text>
</comment>
<accession>A0AAV5VGB3</accession>
<gene>
    <name evidence="2" type="ORF">PFISCL1PPCAC_9003</name>
</gene>
<protein>
    <recommendedName>
        <fullName evidence="4">Secreted protein</fullName>
    </recommendedName>
</protein>
<feature type="non-terminal residue" evidence="2">
    <location>
        <position position="1"/>
    </location>
</feature>
<keyword evidence="1" id="KW-0732">Signal</keyword>
<evidence type="ECO:0000256" key="1">
    <source>
        <dbReference type="SAM" id="SignalP"/>
    </source>
</evidence>
<dbReference type="EMBL" id="BTSY01000003">
    <property type="protein sequence ID" value="GMT17706.1"/>
    <property type="molecule type" value="Genomic_DNA"/>
</dbReference>
<proteinExistence type="predicted"/>
<name>A0AAV5VGB3_9BILA</name>
<sequence>LHVLQVLLLLLQLCLSPLLLLLLLQIVSEEDGRASLRIVQGAVRLEWRPLRLQLSWLLQLLHRLLLQLRITPRPTGRLLLLVDEADVRLVLRRLTHPTVGLMIHLSIHGRGALRTDRGLLMLTRPAVVINHSYVVLSRSFKHAT</sequence>
<dbReference type="AlphaFoldDB" id="A0AAV5VGB3"/>
<evidence type="ECO:0008006" key="4">
    <source>
        <dbReference type="Google" id="ProtNLM"/>
    </source>
</evidence>
<keyword evidence="3" id="KW-1185">Reference proteome</keyword>